<dbReference type="EMBL" id="FOOT01000001">
    <property type="protein sequence ID" value="SFF85642.1"/>
    <property type="molecule type" value="Genomic_DNA"/>
</dbReference>
<sequence>MEDKRRISIMGCGWLGMPLAEQLLRHGYSVKGSTTSPDKIEVMLEKGIQPYLLNLANEEQLDRDALENFLETDVLVLNIPPHLRSDGGEAYMNQMQLLLKALLSSPVSRLLFVSSTSVYQDLNRVVTEEDIAFTDELEPGNTLLKAERMFQDREDWVTSVVRFGGLVGGTRHPGRWLAGKTDVPDGDAPVNLIHLEDCVSILYRIIEQEKWGAIYNACSDLHPLRKELYTSAALLLGLTPPQFKDMVETKFKLISSQKLKDDLSYTFIHPDPMAFFS</sequence>
<evidence type="ECO:0000259" key="1">
    <source>
        <dbReference type="Pfam" id="PF03446"/>
    </source>
</evidence>
<dbReference type="OrthoDB" id="751203at2"/>
<dbReference type="RefSeq" id="WP_092098020.1">
    <property type="nucleotide sequence ID" value="NZ_FOOT01000001.1"/>
</dbReference>
<name>A0A1I2M261_9BACT</name>
<dbReference type="GO" id="GO:0005737">
    <property type="term" value="C:cytoplasm"/>
    <property type="evidence" value="ECO:0007669"/>
    <property type="project" value="TreeGrafter"/>
</dbReference>
<dbReference type="GO" id="GO:0050661">
    <property type="term" value="F:NADP binding"/>
    <property type="evidence" value="ECO:0007669"/>
    <property type="project" value="InterPro"/>
</dbReference>
<dbReference type="Proteomes" id="UP000198724">
    <property type="component" value="Unassembled WGS sequence"/>
</dbReference>
<reference evidence="3" key="1">
    <citation type="submission" date="2016-10" db="EMBL/GenBank/DDBJ databases">
        <authorList>
            <person name="Varghese N."/>
            <person name="Submissions S."/>
        </authorList>
    </citation>
    <scope>NUCLEOTIDE SEQUENCE [LARGE SCALE GENOMIC DNA]</scope>
    <source>
        <strain evidence="3">LP51</strain>
    </source>
</reference>
<dbReference type="STRING" id="1436961.SAMN05421739_101133"/>
<dbReference type="InterPro" id="IPR006115">
    <property type="entry name" value="6PGDH_NADP-bd"/>
</dbReference>
<dbReference type="Pfam" id="PF03446">
    <property type="entry name" value="NAD_binding_2"/>
    <property type="match status" value="1"/>
</dbReference>
<dbReference type="Gene3D" id="3.40.50.720">
    <property type="entry name" value="NAD(P)-binding Rossmann-like Domain"/>
    <property type="match status" value="1"/>
</dbReference>
<dbReference type="PANTHER" id="PTHR48079:SF6">
    <property type="entry name" value="NAD(P)-BINDING DOMAIN-CONTAINING PROTEIN-RELATED"/>
    <property type="match status" value="1"/>
</dbReference>
<dbReference type="SUPFAM" id="SSF51735">
    <property type="entry name" value="NAD(P)-binding Rossmann-fold domains"/>
    <property type="match status" value="1"/>
</dbReference>
<dbReference type="InterPro" id="IPR051783">
    <property type="entry name" value="NAD(P)-dependent_oxidoreduct"/>
</dbReference>
<feature type="domain" description="6-phosphogluconate dehydrogenase NADP-binding" evidence="1">
    <location>
        <begin position="7"/>
        <end position="51"/>
    </location>
</feature>
<dbReference type="PANTHER" id="PTHR48079">
    <property type="entry name" value="PROTEIN YEEZ"/>
    <property type="match status" value="1"/>
</dbReference>
<dbReference type="GO" id="GO:0004029">
    <property type="term" value="F:aldehyde dehydrogenase (NAD+) activity"/>
    <property type="evidence" value="ECO:0007669"/>
    <property type="project" value="TreeGrafter"/>
</dbReference>
<dbReference type="CDD" id="cd05266">
    <property type="entry name" value="SDR_a4"/>
    <property type="match status" value="1"/>
</dbReference>
<evidence type="ECO:0000313" key="2">
    <source>
        <dbReference type="EMBL" id="SFF85642.1"/>
    </source>
</evidence>
<protein>
    <submittedName>
        <fullName evidence="2">Nucleoside-diphosphate-sugar epimerase</fullName>
    </submittedName>
</protein>
<evidence type="ECO:0000313" key="3">
    <source>
        <dbReference type="Proteomes" id="UP000198724"/>
    </source>
</evidence>
<keyword evidence="3" id="KW-1185">Reference proteome</keyword>
<gene>
    <name evidence="2" type="ORF">SAMN05421739_101133</name>
</gene>
<dbReference type="InterPro" id="IPR036291">
    <property type="entry name" value="NAD(P)-bd_dom_sf"/>
</dbReference>
<accession>A0A1I2M261</accession>
<proteinExistence type="predicted"/>
<organism evidence="2 3">
    <name type="scientific">Pontibacter chinhatensis</name>
    <dbReference type="NCBI Taxonomy" id="1436961"/>
    <lineage>
        <taxon>Bacteria</taxon>
        <taxon>Pseudomonadati</taxon>
        <taxon>Bacteroidota</taxon>
        <taxon>Cytophagia</taxon>
        <taxon>Cytophagales</taxon>
        <taxon>Hymenobacteraceae</taxon>
        <taxon>Pontibacter</taxon>
    </lineage>
</organism>
<dbReference type="AlphaFoldDB" id="A0A1I2M261"/>